<dbReference type="Gramene" id="LPERR11G14620.1">
    <property type="protein sequence ID" value="LPERR11G14620.1"/>
    <property type="gene ID" value="LPERR11G14620"/>
</dbReference>
<dbReference type="AlphaFoldDB" id="A0A0D9XTK5"/>
<feature type="region of interest" description="Disordered" evidence="1">
    <location>
        <begin position="1"/>
        <end position="29"/>
    </location>
</feature>
<dbReference type="STRING" id="77586.A0A0D9XTK5"/>
<keyword evidence="3" id="KW-1185">Reference proteome</keyword>
<organism evidence="2 3">
    <name type="scientific">Leersia perrieri</name>
    <dbReference type="NCBI Taxonomy" id="77586"/>
    <lineage>
        <taxon>Eukaryota</taxon>
        <taxon>Viridiplantae</taxon>
        <taxon>Streptophyta</taxon>
        <taxon>Embryophyta</taxon>
        <taxon>Tracheophyta</taxon>
        <taxon>Spermatophyta</taxon>
        <taxon>Magnoliopsida</taxon>
        <taxon>Liliopsida</taxon>
        <taxon>Poales</taxon>
        <taxon>Poaceae</taxon>
        <taxon>BOP clade</taxon>
        <taxon>Oryzoideae</taxon>
        <taxon>Oryzeae</taxon>
        <taxon>Oryzinae</taxon>
        <taxon>Leersia</taxon>
    </lineage>
</organism>
<dbReference type="EnsemblPlants" id="LPERR11G14620.1">
    <property type="protein sequence ID" value="LPERR11G14620.1"/>
    <property type="gene ID" value="LPERR11G14620"/>
</dbReference>
<evidence type="ECO:0000313" key="2">
    <source>
        <dbReference type="EnsemblPlants" id="LPERR11G14620.1"/>
    </source>
</evidence>
<proteinExistence type="predicted"/>
<dbReference type="HOGENOM" id="CLU_2743652_0_0_1"/>
<reference evidence="2 3" key="1">
    <citation type="submission" date="2012-08" db="EMBL/GenBank/DDBJ databases">
        <title>Oryza genome evolution.</title>
        <authorList>
            <person name="Wing R.A."/>
        </authorList>
    </citation>
    <scope>NUCLEOTIDE SEQUENCE</scope>
</reference>
<evidence type="ECO:0000313" key="3">
    <source>
        <dbReference type="Proteomes" id="UP000032180"/>
    </source>
</evidence>
<name>A0A0D9XTK5_9ORYZ</name>
<protein>
    <recommendedName>
        <fullName evidence="4">C2H2-type domain-containing protein</fullName>
    </recommendedName>
</protein>
<reference evidence="2" key="3">
    <citation type="submission" date="2015-04" db="UniProtKB">
        <authorList>
            <consortium name="EnsemblPlants"/>
        </authorList>
    </citation>
    <scope>IDENTIFICATION</scope>
</reference>
<reference evidence="3" key="2">
    <citation type="submission" date="2013-12" db="EMBL/GenBank/DDBJ databases">
        <authorList>
            <person name="Yu Y."/>
            <person name="Lee S."/>
            <person name="de Baynast K."/>
            <person name="Wissotski M."/>
            <person name="Liu L."/>
            <person name="Talag J."/>
            <person name="Goicoechea J."/>
            <person name="Angelova A."/>
            <person name="Jetty R."/>
            <person name="Kudrna D."/>
            <person name="Golser W."/>
            <person name="Rivera L."/>
            <person name="Zhang J."/>
            <person name="Wing R."/>
        </authorList>
    </citation>
    <scope>NUCLEOTIDE SEQUENCE</scope>
</reference>
<feature type="compositionally biased region" description="Basic and acidic residues" evidence="1">
    <location>
        <begin position="1"/>
        <end position="18"/>
    </location>
</feature>
<accession>A0A0D9XTK5</accession>
<dbReference type="Proteomes" id="UP000032180">
    <property type="component" value="Chromosome 11"/>
</dbReference>
<evidence type="ECO:0000256" key="1">
    <source>
        <dbReference type="SAM" id="MobiDB-lite"/>
    </source>
</evidence>
<evidence type="ECO:0008006" key="4">
    <source>
        <dbReference type="Google" id="ProtNLM"/>
    </source>
</evidence>
<sequence>MGLNDFDREMVGDADFRKPRTSNNSDEEMQFDDLSDAVKDRGHRCSNCGSGKSFWLRQALRGHMRRHYVPD</sequence>